<proteinExistence type="predicted"/>
<evidence type="ECO:0000313" key="8">
    <source>
        <dbReference type="EMBL" id="RVW64063.1"/>
    </source>
</evidence>
<comment type="catalytic activity">
    <reaction evidence="6">
        <text>NAD(+) + H2O = ADP-D-ribose + nicotinamide + H(+)</text>
        <dbReference type="Rhea" id="RHEA:16301"/>
        <dbReference type="ChEBI" id="CHEBI:15377"/>
        <dbReference type="ChEBI" id="CHEBI:15378"/>
        <dbReference type="ChEBI" id="CHEBI:17154"/>
        <dbReference type="ChEBI" id="CHEBI:57540"/>
        <dbReference type="ChEBI" id="CHEBI:57967"/>
        <dbReference type="EC" id="3.2.2.6"/>
    </reaction>
    <physiologicalReaction direction="left-to-right" evidence="6">
        <dbReference type="Rhea" id="RHEA:16302"/>
    </physiologicalReaction>
</comment>
<evidence type="ECO:0000256" key="3">
    <source>
        <dbReference type="ARBA" id="ARBA00022737"/>
    </source>
</evidence>
<dbReference type="PANTHER" id="PTHR11017:SF570">
    <property type="entry name" value="DISEASE RESISTANCE PROTEIN (TIR-NBS CLASS)-RELATED"/>
    <property type="match status" value="1"/>
</dbReference>
<protein>
    <recommendedName>
        <fullName evidence="1">ADP-ribosyl cyclase/cyclic ADP-ribose hydrolase</fullName>
        <ecNumber evidence="1">3.2.2.6</ecNumber>
    </recommendedName>
</protein>
<dbReference type="InterPro" id="IPR042197">
    <property type="entry name" value="Apaf_helical"/>
</dbReference>
<dbReference type="SUPFAM" id="SSF52540">
    <property type="entry name" value="P-loop containing nucleoside triphosphate hydrolases"/>
    <property type="match status" value="1"/>
</dbReference>
<dbReference type="InterPro" id="IPR027417">
    <property type="entry name" value="P-loop_NTPase"/>
</dbReference>
<dbReference type="SMART" id="SM00255">
    <property type="entry name" value="TIR"/>
    <property type="match status" value="1"/>
</dbReference>
<dbReference type="InterPro" id="IPR044974">
    <property type="entry name" value="Disease_R_plants"/>
</dbReference>
<keyword evidence="5" id="KW-0520">NAD</keyword>
<dbReference type="PROSITE" id="PS50104">
    <property type="entry name" value="TIR"/>
    <property type="match status" value="1"/>
</dbReference>
<dbReference type="Gene3D" id="3.80.10.10">
    <property type="entry name" value="Ribonuclease Inhibitor"/>
    <property type="match status" value="1"/>
</dbReference>
<dbReference type="GO" id="GO:0043531">
    <property type="term" value="F:ADP binding"/>
    <property type="evidence" value="ECO:0007669"/>
    <property type="project" value="InterPro"/>
</dbReference>
<keyword evidence="8" id="KW-0675">Receptor</keyword>
<dbReference type="InterPro" id="IPR000157">
    <property type="entry name" value="TIR_dom"/>
</dbReference>
<keyword evidence="2" id="KW-0433">Leucine-rich repeat</keyword>
<dbReference type="Gene3D" id="1.10.8.430">
    <property type="entry name" value="Helical domain of apoptotic protease-activating factors"/>
    <property type="match status" value="1"/>
</dbReference>
<dbReference type="AlphaFoldDB" id="A0A438FVS6"/>
<evidence type="ECO:0000256" key="6">
    <source>
        <dbReference type="ARBA" id="ARBA00047304"/>
    </source>
</evidence>
<dbReference type="EC" id="3.2.2.6" evidence="1"/>
<gene>
    <name evidence="8" type="primary">TIR_6</name>
    <name evidence="8" type="ORF">CK203_051073</name>
</gene>
<dbReference type="InterPro" id="IPR035897">
    <property type="entry name" value="Toll_tir_struct_dom_sf"/>
</dbReference>
<dbReference type="Gene3D" id="3.40.50.10140">
    <property type="entry name" value="Toll/interleukin-1 receptor homology (TIR) domain"/>
    <property type="match status" value="2"/>
</dbReference>
<dbReference type="InterPro" id="IPR045344">
    <property type="entry name" value="C-JID"/>
</dbReference>
<dbReference type="GO" id="GO:0061809">
    <property type="term" value="F:NAD+ nucleosidase activity, cyclic ADP-ribose generating"/>
    <property type="evidence" value="ECO:0007669"/>
    <property type="project" value="UniProtKB-EC"/>
</dbReference>
<dbReference type="Proteomes" id="UP000288805">
    <property type="component" value="Unassembled WGS sequence"/>
</dbReference>
<feature type="domain" description="TIR" evidence="7">
    <location>
        <begin position="11"/>
        <end position="147"/>
    </location>
</feature>
<evidence type="ECO:0000313" key="9">
    <source>
        <dbReference type="Proteomes" id="UP000288805"/>
    </source>
</evidence>
<evidence type="ECO:0000256" key="2">
    <source>
        <dbReference type="ARBA" id="ARBA00022614"/>
    </source>
</evidence>
<dbReference type="InterPro" id="IPR032675">
    <property type="entry name" value="LRR_dom_sf"/>
</dbReference>
<dbReference type="GO" id="GO:0006952">
    <property type="term" value="P:defense response"/>
    <property type="evidence" value="ECO:0007669"/>
    <property type="project" value="InterPro"/>
</dbReference>
<evidence type="ECO:0000259" key="7">
    <source>
        <dbReference type="PROSITE" id="PS50104"/>
    </source>
</evidence>
<dbReference type="GO" id="GO:0007165">
    <property type="term" value="P:signal transduction"/>
    <property type="evidence" value="ECO:0007669"/>
    <property type="project" value="InterPro"/>
</dbReference>
<comment type="caution">
    <text evidence="8">The sequence shown here is derived from an EMBL/GenBank/DDBJ whole genome shotgun (WGS) entry which is preliminary data.</text>
</comment>
<keyword evidence="4" id="KW-0378">Hydrolase</keyword>
<keyword evidence="3" id="KW-0677">Repeat</keyword>
<evidence type="ECO:0000256" key="5">
    <source>
        <dbReference type="ARBA" id="ARBA00023027"/>
    </source>
</evidence>
<sequence length="604" mass="69201">MASSGTSSFPGRWDVFLSFRGEDTRLNFTDHLYSALTSRGIHTFRDDEGLERGGEIQPSLLKAIEESKVSIVVFSKNYAHSQWCLDELDKIMDFGEAFARYGKVTEERVQRWRAALTQAGGLSGWHVEHGYESEIIDRITQNVSNMLKPKRLHNPWLETINGFGSGSRIVITTRDKHILDAHGVDQLYEVRGLESEEAFQLFCSNAFKKNLPEEGYCDLSNLVVNYCRGLPLALEVLGSYLYGKTIPQWESELDRLQREPQIEIQRTWQWSRLWHPRDVLHTLISNTATEAIEAISLDLSALEELLASEEIQFTTKAFKNMRKLRLLRCFTIFPESLMESLKFLTSLAAQDLRKRFPEITEVMEHLEELLLDGTSIRELPRSIHYLKDCQRPGMLQCLRRLQADETAITNHLSHLLLHRENSDDIGLQLPSCQCEQLQKIPKLPPSIKLLDACDCTSLMSLPTPSPMISPQHWLVSTWLRPVKFMLWNCSELYQNHVATALETLHQKLFPEIGYSILIPGSRIPKWRWHEYMGASVSATLPPHWLDNNFLGLLYVLCLHLRRAKLFSGLVRFAVILKAGKGLISVIPSLGHTVETELLRRITCL</sequence>
<dbReference type="PANTHER" id="PTHR11017">
    <property type="entry name" value="LEUCINE-RICH REPEAT-CONTAINING PROTEIN"/>
    <property type="match status" value="1"/>
</dbReference>
<organism evidence="8 9">
    <name type="scientific">Vitis vinifera</name>
    <name type="common">Grape</name>
    <dbReference type="NCBI Taxonomy" id="29760"/>
    <lineage>
        <taxon>Eukaryota</taxon>
        <taxon>Viridiplantae</taxon>
        <taxon>Streptophyta</taxon>
        <taxon>Embryophyta</taxon>
        <taxon>Tracheophyta</taxon>
        <taxon>Spermatophyta</taxon>
        <taxon>Magnoliopsida</taxon>
        <taxon>eudicotyledons</taxon>
        <taxon>Gunneridae</taxon>
        <taxon>Pentapetalae</taxon>
        <taxon>rosids</taxon>
        <taxon>Vitales</taxon>
        <taxon>Vitaceae</taxon>
        <taxon>Viteae</taxon>
        <taxon>Vitis</taxon>
    </lineage>
</organism>
<dbReference type="Pfam" id="PF01582">
    <property type="entry name" value="TIR"/>
    <property type="match status" value="1"/>
</dbReference>
<name>A0A438FVS6_VITVI</name>
<dbReference type="InterPro" id="IPR002182">
    <property type="entry name" value="NB-ARC"/>
</dbReference>
<reference evidence="8 9" key="1">
    <citation type="journal article" date="2018" name="PLoS Genet.">
        <title>Population sequencing reveals clonal diversity and ancestral inbreeding in the grapevine cultivar Chardonnay.</title>
        <authorList>
            <person name="Roach M.J."/>
            <person name="Johnson D.L."/>
            <person name="Bohlmann J."/>
            <person name="van Vuuren H.J."/>
            <person name="Jones S.J."/>
            <person name="Pretorius I.S."/>
            <person name="Schmidt S.A."/>
            <person name="Borneman A.R."/>
        </authorList>
    </citation>
    <scope>NUCLEOTIDE SEQUENCE [LARGE SCALE GENOMIC DNA]</scope>
    <source>
        <strain evidence="9">cv. Chardonnay</strain>
        <tissue evidence="8">Leaf</tissue>
    </source>
</reference>
<dbReference type="EMBL" id="QGNW01000726">
    <property type="protein sequence ID" value="RVW64063.1"/>
    <property type="molecule type" value="Genomic_DNA"/>
</dbReference>
<dbReference type="SUPFAM" id="SSF52200">
    <property type="entry name" value="Toll/Interleukin receptor TIR domain"/>
    <property type="match status" value="1"/>
</dbReference>
<evidence type="ECO:0000256" key="4">
    <source>
        <dbReference type="ARBA" id="ARBA00022801"/>
    </source>
</evidence>
<dbReference type="Pfam" id="PF20160">
    <property type="entry name" value="C-JID"/>
    <property type="match status" value="1"/>
</dbReference>
<evidence type="ECO:0000256" key="1">
    <source>
        <dbReference type="ARBA" id="ARBA00011982"/>
    </source>
</evidence>
<accession>A0A438FVS6</accession>
<dbReference type="Pfam" id="PF00931">
    <property type="entry name" value="NB-ARC"/>
    <property type="match status" value="1"/>
</dbReference>